<dbReference type="Proteomes" id="UP000772434">
    <property type="component" value="Unassembled WGS sequence"/>
</dbReference>
<dbReference type="AlphaFoldDB" id="A0A9P5PLP9"/>
<comment type="caution">
    <text evidence="1">The sequence shown here is derived from an EMBL/GenBank/DDBJ whole genome shotgun (WGS) entry which is preliminary data.</text>
</comment>
<dbReference type="EMBL" id="JADNRY010000100">
    <property type="protein sequence ID" value="KAF9065668.1"/>
    <property type="molecule type" value="Genomic_DNA"/>
</dbReference>
<protein>
    <submittedName>
        <fullName evidence="1">Uncharacterized protein</fullName>
    </submittedName>
</protein>
<accession>A0A9P5PLP9</accession>
<keyword evidence="2" id="KW-1185">Reference proteome</keyword>
<gene>
    <name evidence="1" type="ORF">BDP27DRAFT_1461918</name>
</gene>
<evidence type="ECO:0000313" key="2">
    <source>
        <dbReference type="Proteomes" id="UP000772434"/>
    </source>
</evidence>
<sequence>MLALVLNTTEFMNAISFAMNGNIIAMEIGSANAHQVYLLQIPAMVAFSPWYFLDKIGEVAHPFSLISPRLDVLPVLGV</sequence>
<dbReference type="OrthoDB" id="16982at2759"/>
<reference evidence="1" key="1">
    <citation type="submission" date="2020-11" db="EMBL/GenBank/DDBJ databases">
        <authorList>
            <consortium name="DOE Joint Genome Institute"/>
            <person name="Ahrendt S."/>
            <person name="Riley R."/>
            <person name="Andreopoulos W."/>
            <person name="Labutti K."/>
            <person name="Pangilinan J."/>
            <person name="Ruiz-Duenas F.J."/>
            <person name="Barrasa J.M."/>
            <person name="Sanchez-Garcia M."/>
            <person name="Camarero S."/>
            <person name="Miyauchi S."/>
            <person name="Serrano A."/>
            <person name="Linde D."/>
            <person name="Babiker R."/>
            <person name="Drula E."/>
            <person name="Ayuso-Fernandez I."/>
            <person name="Pacheco R."/>
            <person name="Padilla G."/>
            <person name="Ferreira P."/>
            <person name="Barriuso J."/>
            <person name="Kellner H."/>
            <person name="Castanera R."/>
            <person name="Alfaro M."/>
            <person name="Ramirez L."/>
            <person name="Pisabarro A.G."/>
            <person name="Kuo A."/>
            <person name="Tritt A."/>
            <person name="Lipzen A."/>
            <person name="He G."/>
            <person name="Yan M."/>
            <person name="Ng V."/>
            <person name="Cullen D."/>
            <person name="Martin F."/>
            <person name="Rosso M.-N."/>
            <person name="Henrissat B."/>
            <person name="Hibbett D."/>
            <person name="Martinez A.T."/>
            <person name="Grigoriev I.V."/>
        </authorList>
    </citation>
    <scope>NUCLEOTIDE SEQUENCE</scope>
    <source>
        <strain evidence="1">AH 40177</strain>
    </source>
</reference>
<organism evidence="1 2">
    <name type="scientific">Rhodocollybia butyracea</name>
    <dbReference type="NCBI Taxonomy" id="206335"/>
    <lineage>
        <taxon>Eukaryota</taxon>
        <taxon>Fungi</taxon>
        <taxon>Dikarya</taxon>
        <taxon>Basidiomycota</taxon>
        <taxon>Agaricomycotina</taxon>
        <taxon>Agaricomycetes</taxon>
        <taxon>Agaricomycetidae</taxon>
        <taxon>Agaricales</taxon>
        <taxon>Marasmiineae</taxon>
        <taxon>Omphalotaceae</taxon>
        <taxon>Rhodocollybia</taxon>
    </lineage>
</organism>
<proteinExistence type="predicted"/>
<evidence type="ECO:0000313" key="1">
    <source>
        <dbReference type="EMBL" id="KAF9065668.1"/>
    </source>
</evidence>
<name>A0A9P5PLP9_9AGAR</name>